<evidence type="ECO:0000256" key="5">
    <source>
        <dbReference type="ARBA" id="ARBA00022695"/>
    </source>
</evidence>
<evidence type="ECO:0000259" key="9">
    <source>
        <dbReference type="Pfam" id="PF04565"/>
    </source>
</evidence>
<name>A0ABQ8H0Y1_9ROSI</name>
<dbReference type="Proteomes" id="UP000827721">
    <property type="component" value="Unassembled WGS sequence"/>
</dbReference>
<dbReference type="Gene3D" id="3.90.1100.10">
    <property type="match status" value="1"/>
</dbReference>
<keyword evidence="5" id="KW-0548">Nucleotidyltransferase</keyword>
<evidence type="ECO:0000256" key="8">
    <source>
        <dbReference type="RuleBase" id="RU000434"/>
    </source>
</evidence>
<comment type="catalytic activity">
    <reaction evidence="7">
        <text>RNA(n) + a ribonucleoside 5'-triphosphate = RNA(n+1) + diphosphate</text>
        <dbReference type="Rhea" id="RHEA:21248"/>
        <dbReference type="Rhea" id="RHEA-COMP:14527"/>
        <dbReference type="Rhea" id="RHEA-COMP:17342"/>
        <dbReference type="ChEBI" id="CHEBI:33019"/>
        <dbReference type="ChEBI" id="CHEBI:61557"/>
        <dbReference type="ChEBI" id="CHEBI:140395"/>
        <dbReference type="EC" id="2.7.7.6"/>
    </reaction>
</comment>
<sequence>MYPYISREDCYYTDIDSVVLGNPLPKEVITSSVLGGKKPIEYNSGWGGKRFSTWHGEASEESAIGERGEPSLGKPPGVLPKDLILLLKHEESERGVGPLSTMFPHQREQNWTTARHIMAELEISEETDAENLREWRTRIREDKNLLKGIIREYLPTKKASDPFPEAKVVEAKGDNEAPQAQGKGGERRMEVDLLASLMSFRIRDIHPSHYGHICPIDTSEGINVGLIGSLTIHARIGYLGSLESPFYEIFEKSKKIRMLYLSPSIDEYYMVAAGNSLALSQGIQEEQVVPTRYRQEFLTTQKILFWLSL</sequence>
<protein>
    <recommendedName>
        <fullName evidence="2">DNA-directed RNA polymerase</fullName>
        <ecNumber evidence="2">2.7.7.6</ecNumber>
    </recommendedName>
</protein>
<evidence type="ECO:0000313" key="11">
    <source>
        <dbReference type="Proteomes" id="UP000827721"/>
    </source>
</evidence>
<dbReference type="Pfam" id="PF04565">
    <property type="entry name" value="RNA_pol_Rpb2_3"/>
    <property type="match status" value="1"/>
</dbReference>
<reference evidence="10 11" key="1">
    <citation type="submission" date="2021-02" db="EMBL/GenBank/DDBJ databases">
        <title>Plant Genome Project.</title>
        <authorList>
            <person name="Zhang R.-G."/>
        </authorList>
    </citation>
    <scope>NUCLEOTIDE SEQUENCE [LARGE SCALE GENOMIC DNA]</scope>
    <source>
        <tissue evidence="10">Leaves</tissue>
    </source>
</reference>
<gene>
    <name evidence="10" type="ORF">JRO89_XS15G0036400</name>
</gene>
<comment type="caution">
    <text evidence="10">The sequence shown here is derived from an EMBL/GenBank/DDBJ whole genome shotgun (WGS) entry which is preliminary data.</text>
</comment>
<dbReference type="InterPro" id="IPR015712">
    <property type="entry name" value="DNA-dir_RNA_pol_su2"/>
</dbReference>
<evidence type="ECO:0000256" key="1">
    <source>
        <dbReference type="ARBA" id="ARBA00006835"/>
    </source>
</evidence>
<evidence type="ECO:0000313" key="10">
    <source>
        <dbReference type="EMBL" id="KAH7543869.1"/>
    </source>
</evidence>
<comment type="similarity">
    <text evidence="1 8">Belongs to the RNA polymerase beta chain family.</text>
</comment>
<evidence type="ECO:0000256" key="3">
    <source>
        <dbReference type="ARBA" id="ARBA00022478"/>
    </source>
</evidence>
<dbReference type="SUPFAM" id="SSF64484">
    <property type="entry name" value="beta and beta-prime subunits of DNA dependent RNA-polymerase"/>
    <property type="match status" value="1"/>
</dbReference>
<keyword evidence="11" id="KW-1185">Reference proteome</keyword>
<organism evidence="10 11">
    <name type="scientific">Xanthoceras sorbifolium</name>
    <dbReference type="NCBI Taxonomy" id="99658"/>
    <lineage>
        <taxon>Eukaryota</taxon>
        <taxon>Viridiplantae</taxon>
        <taxon>Streptophyta</taxon>
        <taxon>Embryophyta</taxon>
        <taxon>Tracheophyta</taxon>
        <taxon>Spermatophyta</taxon>
        <taxon>Magnoliopsida</taxon>
        <taxon>eudicotyledons</taxon>
        <taxon>Gunneridae</taxon>
        <taxon>Pentapetalae</taxon>
        <taxon>rosids</taxon>
        <taxon>malvids</taxon>
        <taxon>Sapindales</taxon>
        <taxon>Sapindaceae</taxon>
        <taxon>Xanthoceroideae</taxon>
        <taxon>Xanthoceras</taxon>
    </lineage>
</organism>
<evidence type="ECO:0000256" key="7">
    <source>
        <dbReference type="ARBA" id="ARBA00048552"/>
    </source>
</evidence>
<dbReference type="PANTHER" id="PTHR20856">
    <property type="entry name" value="DNA-DIRECTED RNA POLYMERASE I SUBUNIT 2"/>
    <property type="match status" value="1"/>
</dbReference>
<accession>A0ABQ8H0Y1</accession>
<dbReference type="InterPro" id="IPR042107">
    <property type="entry name" value="DNA-dir_RNA_pol_bsu_ext_1_sf"/>
</dbReference>
<keyword evidence="4" id="KW-0808">Transferase</keyword>
<keyword evidence="3" id="KW-0240">DNA-directed RNA polymerase</keyword>
<evidence type="ECO:0000256" key="2">
    <source>
        <dbReference type="ARBA" id="ARBA00012418"/>
    </source>
</evidence>
<dbReference type="InterPro" id="IPR007645">
    <property type="entry name" value="RNA_pol_Rpb2_3"/>
</dbReference>
<dbReference type="EMBL" id="JAFEMO010000015">
    <property type="protein sequence ID" value="KAH7543869.1"/>
    <property type="molecule type" value="Genomic_DNA"/>
</dbReference>
<proteinExistence type="inferred from homology"/>
<dbReference type="EC" id="2.7.7.6" evidence="2"/>
<keyword evidence="6" id="KW-0804">Transcription</keyword>
<feature type="domain" description="RNA polymerase Rpb2" evidence="9">
    <location>
        <begin position="197"/>
        <end position="236"/>
    </location>
</feature>
<evidence type="ECO:0000256" key="6">
    <source>
        <dbReference type="ARBA" id="ARBA00023163"/>
    </source>
</evidence>
<dbReference type="Gene3D" id="2.30.150.10">
    <property type="entry name" value="DNA-directed RNA polymerase, beta subunit, external 1 domain"/>
    <property type="match status" value="1"/>
</dbReference>
<evidence type="ECO:0000256" key="4">
    <source>
        <dbReference type="ARBA" id="ARBA00022679"/>
    </source>
</evidence>